<gene>
    <name evidence="3" type="ORF">J2Z66_005633</name>
</gene>
<feature type="domain" description="AraC-type arabinose-binding/dimerisation" evidence="2">
    <location>
        <begin position="29"/>
        <end position="102"/>
    </location>
</feature>
<evidence type="ECO:0000313" key="4">
    <source>
        <dbReference type="Proteomes" id="UP001519287"/>
    </source>
</evidence>
<dbReference type="InterPro" id="IPR014710">
    <property type="entry name" value="RmlC-like_jellyroll"/>
</dbReference>
<keyword evidence="1" id="KW-0238">DNA-binding</keyword>
<evidence type="ECO:0000256" key="1">
    <source>
        <dbReference type="ARBA" id="ARBA00023125"/>
    </source>
</evidence>
<dbReference type="Pfam" id="PF02311">
    <property type="entry name" value="AraC_binding"/>
    <property type="match status" value="1"/>
</dbReference>
<proteinExistence type="predicted"/>
<dbReference type="Gene3D" id="2.60.120.10">
    <property type="entry name" value="Jelly Rolls"/>
    <property type="match status" value="1"/>
</dbReference>
<dbReference type="SUPFAM" id="SSF51215">
    <property type="entry name" value="Regulatory protein AraC"/>
    <property type="match status" value="1"/>
</dbReference>
<organism evidence="3 4">
    <name type="scientific">Paenibacillus eucommiae</name>
    <dbReference type="NCBI Taxonomy" id="1355755"/>
    <lineage>
        <taxon>Bacteria</taxon>
        <taxon>Bacillati</taxon>
        <taxon>Bacillota</taxon>
        <taxon>Bacilli</taxon>
        <taxon>Bacillales</taxon>
        <taxon>Paenibacillaceae</taxon>
        <taxon>Paenibacillus</taxon>
    </lineage>
</organism>
<protein>
    <recommendedName>
        <fullName evidence="2">AraC-type arabinose-binding/dimerisation domain-containing protein</fullName>
    </recommendedName>
</protein>
<dbReference type="InterPro" id="IPR003313">
    <property type="entry name" value="AraC-bd"/>
</dbReference>
<dbReference type="EMBL" id="JAGGLB010000022">
    <property type="protein sequence ID" value="MBP1994007.1"/>
    <property type="molecule type" value="Genomic_DNA"/>
</dbReference>
<evidence type="ECO:0000259" key="2">
    <source>
        <dbReference type="Pfam" id="PF02311"/>
    </source>
</evidence>
<dbReference type="Proteomes" id="UP001519287">
    <property type="component" value="Unassembled WGS sequence"/>
</dbReference>
<name>A0ABS4J2F4_9BACL</name>
<dbReference type="RefSeq" id="WP_209975872.1">
    <property type="nucleotide sequence ID" value="NZ_JAGGLB010000022.1"/>
</dbReference>
<evidence type="ECO:0000313" key="3">
    <source>
        <dbReference type="EMBL" id="MBP1994007.1"/>
    </source>
</evidence>
<reference evidence="3 4" key="1">
    <citation type="submission" date="2021-03" db="EMBL/GenBank/DDBJ databases">
        <title>Genomic Encyclopedia of Type Strains, Phase IV (KMG-IV): sequencing the most valuable type-strain genomes for metagenomic binning, comparative biology and taxonomic classification.</title>
        <authorList>
            <person name="Goeker M."/>
        </authorList>
    </citation>
    <scope>NUCLEOTIDE SEQUENCE [LARGE SCALE GENOMIC DNA]</scope>
    <source>
        <strain evidence="3 4">DSM 26048</strain>
    </source>
</reference>
<comment type="caution">
    <text evidence="3">The sequence shown here is derived from an EMBL/GenBank/DDBJ whole genome shotgun (WGS) entry which is preliminary data.</text>
</comment>
<sequence>MAFPQYLKEYPNMHTSFPLHLSMNRLVSGYPAHRHDFLEFSFVIAGSGWEKVNGVRHPMTAGTFTFVLPYQVHEIFTDPGSTLVLFNCMFKMDLLMKSVKGSGRLA</sequence>
<dbReference type="InterPro" id="IPR037923">
    <property type="entry name" value="HTH-like"/>
</dbReference>
<accession>A0ABS4J2F4</accession>
<keyword evidence="4" id="KW-1185">Reference proteome</keyword>